<sequence>MIPTWAMSASDRRCGVSGAVGGGSGGVGPLTATSLMEPDRQYQRTRKEGEITQCEEFRVKYTEETEEDKGVEEKGQRWRDEDGEAFRGR</sequence>
<comment type="caution">
    <text evidence="2">The sequence shown here is derived from an EMBL/GenBank/DDBJ whole genome shotgun (WGS) entry which is preliminary data.</text>
</comment>
<feature type="region of interest" description="Disordered" evidence="1">
    <location>
        <begin position="1"/>
        <end position="33"/>
    </location>
</feature>
<accession>A0A4Z2I9R2</accession>
<evidence type="ECO:0000313" key="2">
    <source>
        <dbReference type="EMBL" id="TNN74687.1"/>
    </source>
</evidence>
<dbReference type="AlphaFoldDB" id="A0A4Z2I9R2"/>
<feature type="region of interest" description="Disordered" evidence="1">
    <location>
        <begin position="61"/>
        <end position="89"/>
    </location>
</feature>
<reference evidence="2 3" key="1">
    <citation type="submission" date="2019-03" db="EMBL/GenBank/DDBJ databases">
        <title>First draft genome of Liparis tanakae, snailfish: a comprehensive survey of snailfish specific genes.</title>
        <authorList>
            <person name="Kim W."/>
            <person name="Song I."/>
            <person name="Jeong J.-H."/>
            <person name="Kim D."/>
            <person name="Kim S."/>
            <person name="Ryu S."/>
            <person name="Song J.Y."/>
            <person name="Lee S.K."/>
        </authorList>
    </citation>
    <scope>NUCLEOTIDE SEQUENCE [LARGE SCALE GENOMIC DNA]</scope>
    <source>
        <tissue evidence="2">Muscle</tissue>
    </source>
</reference>
<evidence type="ECO:0000313" key="3">
    <source>
        <dbReference type="Proteomes" id="UP000314294"/>
    </source>
</evidence>
<name>A0A4Z2I9R2_9TELE</name>
<feature type="compositionally biased region" description="Gly residues" evidence="1">
    <location>
        <begin position="18"/>
        <end position="28"/>
    </location>
</feature>
<proteinExistence type="predicted"/>
<protein>
    <submittedName>
        <fullName evidence="2">Uncharacterized protein</fullName>
    </submittedName>
</protein>
<dbReference type="EMBL" id="SRLO01000111">
    <property type="protein sequence ID" value="TNN74687.1"/>
    <property type="molecule type" value="Genomic_DNA"/>
</dbReference>
<keyword evidence="3" id="KW-1185">Reference proteome</keyword>
<feature type="compositionally biased region" description="Basic and acidic residues" evidence="1">
    <location>
        <begin position="71"/>
        <end position="89"/>
    </location>
</feature>
<organism evidence="2 3">
    <name type="scientific">Liparis tanakae</name>
    <name type="common">Tanaka's snailfish</name>
    <dbReference type="NCBI Taxonomy" id="230148"/>
    <lineage>
        <taxon>Eukaryota</taxon>
        <taxon>Metazoa</taxon>
        <taxon>Chordata</taxon>
        <taxon>Craniata</taxon>
        <taxon>Vertebrata</taxon>
        <taxon>Euteleostomi</taxon>
        <taxon>Actinopterygii</taxon>
        <taxon>Neopterygii</taxon>
        <taxon>Teleostei</taxon>
        <taxon>Neoteleostei</taxon>
        <taxon>Acanthomorphata</taxon>
        <taxon>Eupercaria</taxon>
        <taxon>Perciformes</taxon>
        <taxon>Cottioidei</taxon>
        <taxon>Cottales</taxon>
        <taxon>Liparidae</taxon>
        <taxon>Liparis</taxon>
    </lineage>
</organism>
<dbReference type="Proteomes" id="UP000314294">
    <property type="component" value="Unassembled WGS sequence"/>
</dbReference>
<evidence type="ECO:0000256" key="1">
    <source>
        <dbReference type="SAM" id="MobiDB-lite"/>
    </source>
</evidence>
<gene>
    <name evidence="2" type="ORF">EYF80_015005</name>
</gene>